<evidence type="ECO:0000313" key="3">
    <source>
        <dbReference type="EMBL" id="WWC69136.1"/>
    </source>
</evidence>
<dbReference type="RefSeq" id="XP_019013850.1">
    <property type="nucleotide sequence ID" value="XM_019153689.1"/>
</dbReference>
<evidence type="ECO:0000256" key="1">
    <source>
        <dbReference type="SAM" id="MobiDB-lite"/>
    </source>
</evidence>
<dbReference type="GO" id="GO:0005868">
    <property type="term" value="C:cytoplasmic dynein complex"/>
    <property type="evidence" value="ECO:0007669"/>
    <property type="project" value="TreeGrafter"/>
</dbReference>
<reference evidence="2" key="3">
    <citation type="submission" date="2016-07" db="EMBL/GenBank/DDBJ databases">
        <title>Evolution of pathogenesis and genome organization in the Tremellales.</title>
        <authorList>
            <person name="Cuomo C."/>
            <person name="Litvintseva A."/>
            <person name="Heitman J."/>
            <person name="Chen Y."/>
            <person name="Sun S."/>
            <person name="Springer D."/>
            <person name="Dromer F."/>
            <person name="Young S."/>
            <person name="Zeng Q."/>
            <person name="Chapman S."/>
            <person name="Gujja S."/>
            <person name="Saif S."/>
            <person name="Birren B."/>
        </authorList>
    </citation>
    <scope>NUCLEOTIDE SEQUENCE</scope>
    <source>
        <strain evidence="2">CBS 10737</strain>
    </source>
</reference>
<dbReference type="GeneID" id="30170293"/>
<dbReference type="GO" id="GO:0007018">
    <property type="term" value="P:microtubule-based movement"/>
    <property type="evidence" value="ECO:0007669"/>
    <property type="project" value="TreeGrafter"/>
</dbReference>
<gene>
    <name evidence="2" type="ORF">I206_01924</name>
    <name evidence="3" type="ORF">I206_103072</name>
</gene>
<organism evidence="2">
    <name type="scientific">Kwoniella pini CBS 10737</name>
    <dbReference type="NCBI Taxonomy" id="1296096"/>
    <lineage>
        <taxon>Eukaryota</taxon>
        <taxon>Fungi</taxon>
        <taxon>Dikarya</taxon>
        <taxon>Basidiomycota</taxon>
        <taxon>Agaricomycotina</taxon>
        <taxon>Tremellomycetes</taxon>
        <taxon>Tremellales</taxon>
        <taxon>Cryptococcaceae</taxon>
        <taxon>Kwoniella</taxon>
    </lineage>
</organism>
<evidence type="ECO:0000313" key="2">
    <source>
        <dbReference type="EMBL" id="OCF52631.1"/>
    </source>
</evidence>
<dbReference type="OrthoDB" id="10260741at2759"/>
<feature type="compositionally biased region" description="Low complexity" evidence="1">
    <location>
        <begin position="12"/>
        <end position="24"/>
    </location>
</feature>
<keyword evidence="4" id="KW-1185">Reference proteome</keyword>
<reference evidence="3" key="4">
    <citation type="submission" date="2024-02" db="EMBL/GenBank/DDBJ databases">
        <title>Comparative genomics of Cryptococcus and Kwoniella reveals pathogenesis evolution and contrasting modes of karyotype evolution via chromosome fusion or intercentromeric recombination.</title>
        <authorList>
            <person name="Coelho M.A."/>
            <person name="David-Palma M."/>
            <person name="Shea T."/>
            <person name="Bowers K."/>
            <person name="McGinley-Smith S."/>
            <person name="Mohammad A.W."/>
            <person name="Gnirke A."/>
            <person name="Yurkov A.M."/>
            <person name="Nowrousian M."/>
            <person name="Sun S."/>
            <person name="Cuomo C.A."/>
            <person name="Heitman J."/>
        </authorList>
    </citation>
    <scope>NUCLEOTIDE SEQUENCE</scope>
    <source>
        <strain evidence="3">CBS 10737</strain>
    </source>
</reference>
<dbReference type="GO" id="GO:0005737">
    <property type="term" value="C:cytoplasm"/>
    <property type="evidence" value="ECO:0007669"/>
    <property type="project" value="TreeGrafter"/>
</dbReference>
<dbReference type="PANTHER" id="PTHR21255">
    <property type="entry name" value="T-COMPLEX-ASSOCIATED-TESTIS-EXPRESSED 1/ DYNEIN LIGHT CHAIN"/>
    <property type="match status" value="1"/>
</dbReference>
<dbReference type="Proteomes" id="UP000094020">
    <property type="component" value="Chromosome 4"/>
</dbReference>
<dbReference type="CDD" id="cd21449">
    <property type="entry name" value="DLC-like_SF"/>
    <property type="match status" value="1"/>
</dbReference>
<dbReference type="STRING" id="1296096.A0A1B9IB48"/>
<dbReference type="AlphaFoldDB" id="A0A1B9IB48"/>
<dbReference type="KEGG" id="kpin:30170293"/>
<sequence length="134" mass="15174">MTSISRLNGTLSPSIPSRSGASSPLRQKFPSDNLRPFIKTLLIKTFTNLNWDLNDKLKMSKYSKEVSEKVKQRMIEIEPRGFKYIVTTTLTENLGQAGRADLACHWEDTDSAIQEMFSNDSIIFTCLAFAIRLP</sequence>
<dbReference type="InterPro" id="IPR005334">
    <property type="entry name" value="Tctex-1-like"/>
</dbReference>
<dbReference type="EMBL" id="KI894008">
    <property type="protein sequence ID" value="OCF52631.1"/>
    <property type="molecule type" value="Genomic_DNA"/>
</dbReference>
<proteinExistence type="predicted"/>
<protein>
    <submittedName>
        <fullName evidence="2">Uncharacterized protein</fullName>
    </submittedName>
</protein>
<accession>A0A1B9IB48</accession>
<dbReference type="InterPro" id="IPR038586">
    <property type="entry name" value="Tctex-1-like_sf"/>
</dbReference>
<dbReference type="Gene3D" id="3.30.1140.40">
    <property type="entry name" value="Tctex-1"/>
    <property type="match status" value="1"/>
</dbReference>
<dbReference type="PANTHER" id="PTHR21255:SF7">
    <property type="entry name" value="DYNEIN LIGHT CHAIN TCTEX-TYPE PROTEIN 2B"/>
    <property type="match status" value="1"/>
</dbReference>
<reference evidence="2" key="1">
    <citation type="submission" date="2013-07" db="EMBL/GenBank/DDBJ databases">
        <title>The Genome Sequence of Cryptococcus pinus CBS10737.</title>
        <authorList>
            <consortium name="The Broad Institute Genome Sequencing Platform"/>
            <person name="Cuomo C."/>
            <person name="Litvintseva A."/>
            <person name="Chen Y."/>
            <person name="Heitman J."/>
            <person name="Sun S."/>
            <person name="Springer D."/>
            <person name="Dromer F."/>
            <person name="Young S.K."/>
            <person name="Zeng Q."/>
            <person name="Gargeya S."/>
            <person name="Fitzgerald M."/>
            <person name="Abouelleil A."/>
            <person name="Alvarado L."/>
            <person name="Berlin A.M."/>
            <person name="Chapman S.B."/>
            <person name="Dewar J."/>
            <person name="Goldberg J."/>
            <person name="Griggs A."/>
            <person name="Gujja S."/>
            <person name="Hansen M."/>
            <person name="Howarth C."/>
            <person name="Imamovic A."/>
            <person name="Larimer J."/>
            <person name="McCowan C."/>
            <person name="Murphy C."/>
            <person name="Pearson M."/>
            <person name="Priest M."/>
            <person name="Roberts A."/>
            <person name="Saif S."/>
            <person name="Shea T."/>
            <person name="Sykes S."/>
            <person name="Wortman J."/>
            <person name="Nusbaum C."/>
            <person name="Birren B."/>
        </authorList>
    </citation>
    <scope>NUCLEOTIDE SEQUENCE [LARGE SCALE GENOMIC DNA]</scope>
    <source>
        <strain evidence="2">CBS 10737</strain>
    </source>
</reference>
<dbReference type="GO" id="GO:0045505">
    <property type="term" value="F:dynein intermediate chain binding"/>
    <property type="evidence" value="ECO:0007669"/>
    <property type="project" value="TreeGrafter"/>
</dbReference>
<feature type="compositionally biased region" description="Polar residues" evidence="1">
    <location>
        <begin position="1"/>
        <end position="11"/>
    </location>
</feature>
<dbReference type="Pfam" id="PF03645">
    <property type="entry name" value="Tctex-1"/>
    <property type="match status" value="1"/>
</dbReference>
<feature type="region of interest" description="Disordered" evidence="1">
    <location>
        <begin position="1"/>
        <end position="28"/>
    </location>
</feature>
<reference evidence="3" key="2">
    <citation type="submission" date="2013-07" db="EMBL/GenBank/DDBJ databases">
        <authorList>
            <consortium name="The Broad Institute Genome Sequencing Platform"/>
            <person name="Cuomo C."/>
            <person name="Litvintseva A."/>
            <person name="Chen Y."/>
            <person name="Heitman J."/>
            <person name="Sun S."/>
            <person name="Springer D."/>
            <person name="Dromer F."/>
            <person name="Young S.K."/>
            <person name="Zeng Q."/>
            <person name="Gargeya S."/>
            <person name="Fitzgerald M."/>
            <person name="Abouelleil A."/>
            <person name="Alvarado L."/>
            <person name="Berlin A.M."/>
            <person name="Chapman S.B."/>
            <person name="Dewar J."/>
            <person name="Goldberg J."/>
            <person name="Griggs A."/>
            <person name="Gujja S."/>
            <person name="Hansen M."/>
            <person name="Howarth C."/>
            <person name="Imamovic A."/>
            <person name="Larimer J."/>
            <person name="McCowan C."/>
            <person name="Murphy C."/>
            <person name="Pearson M."/>
            <person name="Priest M."/>
            <person name="Roberts A."/>
            <person name="Saif S."/>
            <person name="Shea T."/>
            <person name="Sykes S."/>
            <person name="Wortman J."/>
            <person name="Nusbaum C."/>
            <person name="Birren B."/>
        </authorList>
    </citation>
    <scope>NUCLEOTIDE SEQUENCE</scope>
    <source>
        <strain evidence="3">CBS 10737</strain>
    </source>
</reference>
<dbReference type="EMBL" id="CP144522">
    <property type="protein sequence ID" value="WWC69136.1"/>
    <property type="molecule type" value="Genomic_DNA"/>
</dbReference>
<name>A0A1B9IB48_9TREE</name>
<evidence type="ECO:0000313" key="4">
    <source>
        <dbReference type="Proteomes" id="UP000094020"/>
    </source>
</evidence>